<reference evidence="2" key="1">
    <citation type="submission" date="2020-02" db="EMBL/GenBank/DDBJ databases">
        <authorList>
            <person name="Meier V. D."/>
        </authorList>
    </citation>
    <scope>NUCLEOTIDE SEQUENCE</scope>
    <source>
        <strain evidence="2">AVDCRST_MAG81</strain>
    </source>
</reference>
<accession>A0A6J4UQ27</accession>
<sequence>MKLQASSLILIVIALGLGGTAYLLERHPSSQSEISGEPIFTFEEDQVQALTIKTRQQTLAFVRSERPRQPQQQSKWLMTTPLKAPASEASVAYLLNLLVSARSDRQLNVSVSQRSEFGLDRPLATIIVKLKNQETHQLVLGKPDFNHSSLYAQAISPAEGSPPPQIPKNIQVLLVPTTFENAVNRPLPEWKWGNSDQPVPVDPD</sequence>
<dbReference type="Pfam" id="PF14238">
    <property type="entry name" value="DUF4340"/>
    <property type="match status" value="1"/>
</dbReference>
<dbReference type="EMBL" id="CADCWO010000021">
    <property type="protein sequence ID" value="CAA9556692.1"/>
    <property type="molecule type" value="Genomic_DNA"/>
</dbReference>
<dbReference type="InterPro" id="IPR025641">
    <property type="entry name" value="DUF4340"/>
</dbReference>
<evidence type="ECO:0000259" key="1">
    <source>
        <dbReference type="Pfam" id="PF14238"/>
    </source>
</evidence>
<proteinExistence type="predicted"/>
<gene>
    <name evidence="2" type="ORF">AVDCRST_MAG81-504</name>
</gene>
<protein>
    <recommendedName>
        <fullName evidence="1">DUF4340 domain-containing protein</fullName>
    </recommendedName>
</protein>
<evidence type="ECO:0000313" key="2">
    <source>
        <dbReference type="EMBL" id="CAA9556692.1"/>
    </source>
</evidence>
<name>A0A6J4UQ27_9CYAN</name>
<dbReference type="AlphaFoldDB" id="A0A6J4UQ27"/>
<feature type="domain" description="DUF4340" evidence="1">
    <location>
        <begin position="76"/>
        <end position="153"/>
    </location>
</feature>
<organism evidence="2">
    <name type="scientific">uncultured Synechococcales cyanobacterium</name>
    <dbReference type="NCBI Taxonomy" id="1936017"/>
    <lineage>
        <taxon>Bacteria</taxon>
        <taxon>Bacillati</taxon>
        <taxon>Cyanobacteriota</taxon>
        <taxon>Cyanophyceae</taxon>
        <taxon>Synechococcales</taxon>
        <taxon>environmental samples</taxon>
    </lineage>
</organism>